<protein>
    <submittedName>
        <fullName evidence="2">NAD(P)-binding protein</fullName>
    </submittedName>
</protein>
<dbReference type="GeneID" id="54481353"/>
<dbReference type="AlphaFoldDB" id="A0A6A6WJG3"/>
<dbReference type="EMBL" id="ML996567">
    <property type="protein sequence ID" value="KAF2761471.1"/>
    <property type="molecule type" value="Genomic_DNA"/>
</dbReference>
<dbReference type="InterPro" id="IPR001509">
    <property type="entry name" value="Epimerase_deHydtase"/>
</dbReference>
<dbReference type="PANTHER" id="PTHR48079:SF6">
    <property type="entry name" value="NAD(P)-BINDING DOMAIN-CONTAINING PROTEIN-RELATED"/>
    <property type="match status" value="1"/>
</dbReference>
<dbReference type="GO" id="GO:0005737">
    <property type="term" value="C:cytoplasm"/>
    <property type="evidence" value="ECO:0007669"/>
    <property type="project" value="TreeGrafter"/>
</dbReference>
<proteinExistence type="predicted"/>
<dbReference type="GO" id="GO:0004029">
    <property type="term" value="F:aldehyde dehydrogenase (NAD+) activity"/>
    <property type="evidence" value="ECO:0007669"/>
    <property type="project" value="TreeGrafter"/>
</dbReference>
<keyword evidence="3" id="KW-1185">Reference proteome</keyword>
<evidence type="ECO:0000313" key="2">
    <source>
        <dbReference type="EMBL" id="KAF2761471.1"/>
    </source>
</evidence>
<dbReference type="InterPro" id="IPR036291">
    <property type="entry name" value="NAD(P)-bd_dom_sf"/>
</dbReference>
<sequence length="325" mass="35736">MKKAFVLGPGYVGREIIDLLKSEGKYAITTMVRRDAAAKEFSRITTFMGDLDDTSKIQGLARDSDLVFHTATADHIPSAKAILDGIKERAAEGKRTIYLHQSGASVLSDGSAGDVSDAKKYSDFAPVDINGLPDTAPHRSTDLAILKARRELGTAARIFIMIPPIIYGANPKYNRLSMQIPKMTRYTFEKGHAPIVGAGKGRWGAVHVLDLAKAYMTIVHWLEQSPQDSAISNPYFFCESEEIAWGEVSRIIGKAVYAAGKIQTPEPKVVPESQWSDLYGDFTPNALASNCRCSADRLRAMGWKPVQRTLAEAFIEEDLPVMLKE</sequence>
<dbReference type="SUPFAM" id="SSF51735">
    <property type="entry name" value="NAD(P)-binding Rossmann-fold domains"/>
    <property type="match status" value="1"/>
</dbReference>
<dbReference type="InterPro" id="IPR051783">
    <property type="entry name" value="NAD(P)-dependent_oxidoreduct"/>
</dbReference>
<accession>A0A6A6WJG3</accession>
<dbReference type="OrthoDB" id="2130169at2759"/>
<reference evidence="2" key="1">
    <citation type="journal article" date="2020" name="Stud. Mycol.">
        <title>101 Dothideomycetes genomes: a test case for predicting lifestyles and emergence of pathogens.</title>
        <authorList>
            <person name="Haridas S."/>
            <person name="Albert R."/>
            <person name="Binder M."/>
            <person name="Bloem J."/>
            <person name="Labutti K."/>
            <person name="Salamov A."/>
            <person name="Andreopoulos B."/>
            <person name="Baker S."/>
            <person name="Barry K."/>
            <person name="Bills G."/>
            <person name="Bluhm B."/>
            <person name="Cannon C."/>
            <person name="Castanera R."/>
            <person name="Culley D."/>
            <person name="Daum C."/>
            <person name="Ezra D."/>
            <person name="Gonzalez J."/>
            <person name="Henrissat B."/>
            <person name="Kuo A."/>
            <person name="Liang C."/>
            <person name="Lipzen A."/>
            <person name="Lutzoni F."/>
            <person name="Magnuson J."/>
            <person name="Mondo S."/>
            <person name="Nolan M."/>
            <person name="Ohm R."/>
            <person name="Pangilinan J."/>
            <person name="Park H.-J."/>
            <person name="Ramirez L."/>
            <person name="Alfaro M."/>
            <person name="Sun H."/>
            <person name="Tritt A."/>
            <person name="Yoshinaga Y."/>
            <person name="Zwiers L.-H."/>
            <person name="Turgeon B."/>
            <person name="Goodwin S."/>
            <person name="Spatafora J."/>
            <person name="Crous P."/>
            <person name="Grigoriev I."/>
        </authorList>
    </citation>
    <scope>NUCLEOTIDE SEQUENCE</scope>
    <source>
        <strain evidence="2">CBS 121739</strain>
    </source>
</reference>
<dbReference type="Pfam" id="PF01370">
    <property type="entry name" value="Epimerase"/>
    <property type="match status" value="1"/>
</dbReference>
<dbReference type="Proteomes" id="UP000799437">
    <property type="component" value="Unassembled WGS sequence"/>
</dbReference>
<gene>
    <name evidence="2" type="ORF">EJ05DRAFT_265137</name>
</gene>
<feature type="domain" description="NAD-dependent epimerase/dehydratase" evidence="1">
    <location>
        <begin position="8"/>
        <end position="225"/>
    </location>
</feature>
<name>A0A6A6WJG3_9PEZI</name>
<evidence type="ECO:0000313" key="3">
    <source>
        <dbReference type="Proteomes" id="UP000799437"/>
    </source>
</evidence>
<evidence type="ECO:0000259" key="1">
    <source>
        <dbReference type="Pfam" id="PF01370"/>
    </source>
</evidence>
<organism evidence="2 3">
    <name type="scientific">Pseudovirgaria hyperparasitica</name>
    <dbReference type="NCBI Taxonomy" id="470096"/>
    <lineage>
        <taxon>Eukaryota</taxon>
        <taxon>Fungi</taxon>
        <taxon>Dikarya</taxon>
        <taxon>Ascomycota</taxon>
        <taxon>Pezizomycotina</taxon>
        <taxon>Dothideomycetes</taxon>
        <taxon>Dothideomycetes incertae sedis</taxon>
        <taxon>Acrospermales</taxon>
        <taxon>Acrospermaceae</taxon>
        <taxon>Pseudovirgaria</taxon>
    </lineage>
</organism>
<dbReference type="RefSeq" id="XP_033603922.1">
    <property type="nucleotide sequence ID" value="XM_033740299.1"/>
</dbReference>
<dbReference type="PANTHER" id="PTHR48079">
    <property type="entry name" value="PROTEIN YEEZ"/>
    <property type="match status" value="1"/>
</dbReference>
<dbReference type="Gene3D" id="3.40.50.720">
    <property type="entry name" value="NAD(P)-binding Rossmann-like Domain"/>
    <property type="match status" value="1"/>
</dbReference>